<feature type="domain" description="Rad50/SbcC-type AAA" evidence="2">
    <location>
        <begin position="27"/>
        <end position="295"/>
    </location>
</feature>
<dbReference type="Pfam" id="PF13476">
    <property type="entry name" value="AAA_23"/>
    <property type="match status" value="1"/>
</dbReference>
<evidence type="ECO:0000313" key="3">
    <source>
        <dbReference type="EMBL" id="SEN92265.1"/>
    </source>
</evidence>
<feature type="coiled-coil region" evidence="1">
    <location>
        <begin position="239"/>
        <end position="308"/>
    </location>
</feature>
<dbReference type="EMBL" id="FODE01000022">
    <property type="protein sequence ID" value="SEN92265.1"/>
    <property type="molecule type" value="Genomic_DNA"/>
</dbReference>
<organism evidence="3 4">
    <name type="scientific">Paracoccus alcaliphilus</name>
    <dbReference type="NCBI Taxonomy" id="34002"/>
    <lineage>
        <taxon>Bacteria</taxon>
        <taxon>Pseudomonadati</taxon>
        <taxon>Pseudomonadota</taxon>
        <taxon>Alphaproteobacteria</taxon>
        <taxon>Rhodobacterales</taxon>
        <taxon>Paracoccaceae</taxon>
        <taxon>Paracoccus</taxon>
    </lineage>
</organism>
<accession>A0A1H8KHB4</accession>
<dbReference type="InterPro" id="IPR038729">
    <property type="entry name" value="Rad50/SbcC_AAA"/>
</dbReference>
<dbReference type="AlphaFoldDB" id="A0A1H8KHB4"/>
<dbReference type="InterPro" id="IPR027417">
    <property type="entry name" value="P-loop_NTPase"/>
</dbReference>
<gene>
    <name evidence="3" type="ORF">SAMN04489859_102222</name>
</gene>
<name>A0A1H8KHB4_9RHOB</name>
<proteinExistence type="predicted"/>
<dbReference type="SUPFAM" id="SSF52540">
    <property type="entry name" value="P-loop containing nucleoside triphosphate hydrolases"/>
    <property type="match status" value="1"/>
</dbReference>
<dbReference type="Gene3D" id="3.40.50.300">
    <property type="entry name" value="P-loop containing nucleotide triphosphate hydrolases"/>
    <property type="match status" value="1"/>
</dbReference>
<protein>
    <submittedName>
        <fullName evidence="3">AAA domain-containing protein</fullName>
    </submittedName>
</protein>
<sequence>MTMFKPNLRVERLQVTARGAVVYDEQFHTGLNIIRGENSSGKSTIMDFIFYGLGGDLNNWRESAIRCDTVFLQVALNGGTATFSREVSDQPSRPMRIFLGTIDEAVGARLEEWQVYPYSRGAKDSFSQVIFRFLGLPEVQYAETDTKITINQVLRLLYADQLSPVEKLFRPQRFDDAITRQTVGELLCGAFSSKFYNAQIRLGLANKEFDLADAQMKALIRAHGTDGNPLTLEWFTAETAKYNAQLESTNDQISELEEKIFHAQFEDRLSLNDQEETYKRIVQLQATIARLQEEIDSLELERADSLQFIAAIDEKLIQLNQSDAVIDELKTLEYEFCPACLAPIDNHDVEGACGLCKMAYDPRETKARSLKFINEFSRQRKESLDLQNDRASEIELLREQLATSKSLWEQASRHYQIAVRSPTTELRLKLRELNRSAGYLIRKIEDLASKAGVIEQMAGLSKTTENLRIEIDGLRATIDAERKRNSTQVSKAKTAIADLVVKFLKWDLARQSTFENAETVTFEFDADRIAVNGDSFFSASSMVYLKNSFLAAFCFAATQDRSFNHPRFLLMDTVEDKGMEPLRSQNFQKLLFKMSQSAASENQVIIATSMIAPELNVPDITVGEFYTHDRRTLAF</sequence>
<evidence type="ECO:0000313" key="4">
    <source>
        <dbReference type="Proteomes" id="UP000199054"/>
    </source>
</evidence>
<dbReference type="GO" id="GO:0016887">
    <property type="term" value="F:ATP hydrolysis activity"/>
    <property type="evidence" value="ECO:0007669"/>
    <property type="project" value="InterPro"/>
</dbReference>
<evidence type="ECO:0000256" key="1">
    <source>
        <dbReference type="SAM" id="Coils"/>
    </source>
</evidence>
<keyword evidence="4" id="KW-1185">Reference proteome</keyword>
<keyword evidence="1" id="KW-0175">Coiled coil</keyword>
<dbReference type="Proteomes" id="UP000199054">
    <property type="component" value="Unassembled WGS sequence"/>
</dbReference>
<dbReference type="STRING" id="34002.SAMN04489859_102222"/>
<dbReference type="RefSeq" id="WP_170851869.1">
    <property type="nucleotide sequence ID" value="NZ_CP067124.1"/>
</dbReference>
<reference evidence="3 4" key="1">
    <citation type="submission" date="2016-10" db="EMBL/GenBank/DDBJ databases">
        <authorList>
            <person name="de Groot N.N."/>
        </authorList>
    </citation>
    <scope>NUCLEOTIDE SEQUENCE [LARGE SCALE GENOMIC DNA]</scope>
    <source>
        <strain evidence="3 4">DSM 8512</strain>
    </source>
</reference>
<evidence type="ECO:0000259" key="2">
    <source>
        <dbReference type="Pfam" id="PF13476"/>
    </source>
</evidence>
<dbReference type="GO" id="GO:0006302">
    <property type="term" value="P:double-strand break repair"/>
    <property type="evidence" value="ECO:0007669"/>
    <property type="project" value="InterPro"/>
</dbReference>